<feature type="transmembrane region" description="Helical" evidence="1">
    <location>
        <begin position="74"/>
        <end position="90"/>
    </location>
</feature>
<proteinExistence type="predicted"/>
<dbReference type="Proteomes" id="UP000605970">
    <property type="component" value="Unassembled WGS sequence"/>
</dbReference>
<sequence>MILDVIHHFYVVQVQKEMNVGNGKEQLLDLKILHIKGEFHLQQKYIIQILMLIMEIFVWIFSKVNGHLLCLFQKFFYQFVLYLLIQILIVL</sequence>
<dbReference type="AlphaFoldDB" id="A0A8S9ZEK5"/>
<keyword evidence="3" id="KW-1185">Reference proteome</keyword>
<evidence type="ECO:0000313" key="2">
    <source>
        <dbReference type="EMBL" id="KAF7630882.1"/>
    </source>
</evidence>
<protein>
    <recommendedName>
        <fullName evidence="4">Transmembrane protein</fullName>
    </recommendedName>
</protein>
<name>A0A8S9ZEK5_9BILA</name>
<dbReference type="EMBL" id="JABEBT010000126">
    <property type="protein sequence ID" value="KAF7630882.1"/>
    <property type="molecule type" value="Genomic_DNA"/>
</dbReference>
<accession>A0A8S9ZEK5</accession>
<keyword evidence="1" id="KW-0812">Transmembrane</keyword>
<keyword evidence="1" id="KW-0472">Membrane</keyword>
<keyword evidence="1" id="KW-1133">Transmembrane helix</keyword>
<organism evidence="2 3">
    <name type="scientific">Meloidogyne graminicola</name>
    <dbReference type="NCBI Taxonomy" id="189291"/>
    <lineage>
        <taxon>Eukaryota</taxon>
        <taxon>Metazoa</taxon>
        <taxon>Ecdysozoa</taxon>
        <taxon>Nematoda</taxon>
        <taxon>Chromadorea</taxon>
        <taxon>Rhabditida</taxon>
        <taxon>Tylenchina</taxon>
        <taxon>Tylenchomorpha</taxon>
        <taxon>Tylenchoidea</taxon>
        <taxon>Meloidogynidae</taxon>
        <taxon>Meloidogyninae</taxon>
        <taxon>Meloidogyne</taxon>
    </lineage>
</organism>
<evidence type="ECO:0000313" key="3">
    <source>
        <dbReference type="Proteomes" id="UP000605970"/>
    </source>
</evidence>
<evidence type="ECO:0000256" key="1">
    <source>
        <dbReference type="SAM" id="Phobius"/>
    </source>
</evidence>
<feature type="transmembrane region" description="Helical" evidence="1">
    <location>
        <begin position="45"/>
        <end position="62"/>
    </location>
</feature>
<comment type="caution">
    <text evidence="2">The sequence shown here is derived from an EMBL/GenBank/DDBJ whole genome shotgun (WGS) entry which is preliminary data.</text>
</comment>
<gene>
    <name evidence="2" type="ORF">Mgra_00008848</name>
</gene>
<reference evidence="2" key="1">
    <citation type="journal article" date="2020" name="Ecol. Evol.">
        <title>Genome structure and content of the rice root-knot nematode (Meloidogyne graminicola).</title>
        <authorList>
            <person name="Phan N.T."/>
            <person name="Danchin E.G.J."/>
            <person name="Klopp C."/>
            <person name="Perfus-Barbeoch L."/>
            <person name="Kozlowski D.K."/>
            <person name="Koutsovoulos G.D."/>
            <person name="Lopez-Roques C."/>
            <person name="Bouchez O."/>
            <person name="Zahm M."/>
            <person name="Besnard G."/>
            <person name="Bellafiore S."/>
        </authorList>
    </citation>
    <scope>NUCLEOTIDE SEQUENCE</scope>
    <source>
        <strain evidence="2">VN-18</strain>
    </source>
</reference>
<evidence type="ECO:0008006" key="4">
    <source>
        <dbReference type="Google" id="ProtNLM"/>
    </source>
</evidence>